<dbReference type="Gene3D" id="1.10.8.660">
    <property type="match status" value="1"/>
</dbReference>
<comment type="similarity">
    <text evidence="1 3">Belongs to the HMG-CoA reductase family.</text>
</comment>
<comment type="catalytic activity">
    <reaction evidence="3">
        <text>(R)-mevalonate + 2 NAD(+) + CoA = (3S)-3-hydroxy-3-methylglutaryl-CoA + 2 NADH + 2 H(+)</text>
        <dbReference type="Rhea" id="RHEA:14833"/>
        <dbReference type="ChEBI" id="CHEBI:15378"/>
        <dbReference type="ChEBI" id="CHEBI:36464"/>
        <dbReference type="ChEBI" id="CHEBI:43074"/>
        <dbReference type="ChEBI" id="CHEBI:57287"/>
        <dbReference type="ChEBI" id="CHEBI:57540"/>
        <dbReference type="ChEBI" id="CHEBI:57945"/>
        <dbReference type="EC" id="1.1.1.88"/>
    </reaction>
</comment>
<organism evidence="4 5">
    <name type="scientific">Vagococcus elongatus</name>
    <dbReference type="NCBI Taxonomy" id="180344"/>
    <lineage>
        <taxon>Bacteria</taxon>
        <taxon>Bacillati</taxon>
        <taxon>Bacillota</taxon>
        <taxon>Bacilli</taxon>
        <taxon>Lactobacillales</taxon>
        <taxon>Enterococcaceae</taxon>
        <taxon>Vagococcus</taxon>
    </lineage>
</organism>
<dbReference type="NCBIfam" id="TIGR00532">
    <property type="entry name" value="HMG_CoA_R_NAD"/>
    <property type="match status" value="1"/>
</dbReference>
<dbReference type="GO" id="GO:0140643">
    <property type="term" value="F:hydroxymethylglutaryl-CoA reductase (NADH) activity"/>
    <property type="evidence" value="ECO:0007669"/>
    <property type="project" value="UniProtKB-EC"/>
</dbReference>
<name>A0A430B638_9ENTE</name>
<dbReference type="InterPro" id="IPR004553">
    <property type="entry name" value="HMG_CoA_Rdtase_bac-typ"/>
</dbReference>
<dbReference type="CDD" id="cd00644">
    <property type="entry name" value="HMG-CoA_reductase_classII"/>
    <property type="match status" value="1"/>
</dbReference>
<dbReference type="GO" id="GO:0004420">
    <property type="term" value="F:hydroxymethylglutaryl-CoA reductase (NADPH) activity"/>
    <property type="evidence" value="ECO:0007669"/>
    <property type="project" value="InterPro"/>
</dbReference>
<dbReference type="Gene3D" id="3.90.770.10">
    <property type="entry name" value="3-hydroxy-3-methylglutaryl-coenzyme A Reductase, Chain A, domain 2"/>
    <property type="match status" value="2"/>
</dbReference>
<reference evidence="4 5" key="1">
    <citation type="submission" date="2017-05" db="EMBL/GenBank/DDBJ databases">
        <title>Vagococcus spp. assemblies.</title>
        <authorList>
            <person name="Gulvik C.A."/>
        </authorList>
    </citation>
    <scope>NUCLEOTIDE SEQUENCE [LARGE SCALE GENOMIC DNA]</scope>
    <source>
        <strain evidence="4 5">CCUG 51432</strain>
    </source>
</reference>
<dbReference type="GO" id="GO:0015936">
    <property type="term" value="P:coenzyme A metabolic process"/>
    <property type="evidence" value="ECO:0007669"/>
    <property type="project" value="InterPro"/>
</dbReference>
<dbReference type="Pfam" id="PF00368">
    <property type="entry name" value="HMG-CoA_red"/>
    <property type="match status" value="1"/>
</dbReference>
<dbReference type="InterPro" id="IPR023076">
    <property type="entry name" value="HMG_CoA_Rdtase_CS"/>
</dbReference>
<dbReference type="InterPro" id="IPR009023">
    <property type="entry name" value="HMG_CoA_Rdtase_NAD(P)-bd_sf"/>
</dbReference>
<dbReference type="OrthoDB" id="9764892at2"/>
<proteinExistence type="inferred from homology"/>
<dbReference type="UniPathway" id="UPA00257">
    <property type="reaction ID" value="UER00367"/>
</dbReference>
<dbReference type="SUPFAM" id="SSF55035">
    <property type="entry name" value="NAD-binding domain of HMG-CoA reductase"/>
    <property type="match status" value="1"/>
</dbReference>
<dbReference type="AlphaFoldDB" id="A0A430B638"/>
<dbReference type="InterPro" id="IPR009029">
    <property type="entry name" value="HMG_CoA_Rdtase_sub-bd_dom_sf"/>
</dbReference>
<keyword evidence="3" id="KW-0520">NAD</keyword>
<evidence type="ECO:0000313" key="4">
    <source>
        <dbReference type="EMBL" id="RSU15773.1"/>
    </source>
</evidence>
<sequence>MNETSNLSKFYKKNREERLSLLRDKRFLTQEAMAYFLENNLLTDEIADHLIENQVGQFPLPLGVALNFIVNGKDVVVPMVVEEPSVVAACSNAARYVRKTGGFKAVSGERLQTGQLIFYDLTDVDYAKNYLEENKAEIIALADQIHPSIVRRGGGTQEVVIEIIKDKQGVSQYLTVYLHIDVQEAMGANIVNTILEGLQPILADWLKAKPLLSILSNYNDQTLTTATCEIQVSDLATTTLSGSLVAEKIIRASDYASLDTYRAVTHNKGIMNGIDSVVIATGNDFRAVEAAAHAFASRTGRYRAMSQWQLSNDGKYLQGSLTLPMLIGSLGGAVSVLPIAKLSQELMKTSSSKEMANIIVSVGLAQNFAALRALVTEGIQKGHMSLHANALAIHAGAAGEEINQVAEQLRQKDNMTLETAHQLLEALRDAKKPNELPQ</sequence>
<dbReference type="PROSITE" id="PS01192">
    <property type="entry name" value="HMG_COA_REDUCTASE_3"/>
    <property type="match status" value="1"/>
</dbReference>
<dbReference type="PROSITE" id="PS50065">
    <property type="entry name" value="HMG_COA_REDUCTASE_4"/>
    <property type="match status" value="1"/>
</dbReference>
<dbReference type="SUPFAM" id="SSF56542">
    <property type="entry name" value="Substrate-binding domain of HMG-CoA reductase"/>
    <property type="match status" value="1"/>
</dbReference>
<dbReference type="EMBL" id="NGKA01000001">
    <property type="protein sequence ID" value="RSU15773.1"/>
    <property type="molecule type" value="Genomic_DNA"/>
</dbReference>
<dbReference type="InterPro" id="IPR002202">
    <property type="entry name" value="HMG_CoA_Rdtase"/>
</dbReference>
<dbReference type="PANTHER" id="PTHR10572">
    <property type="entry name" value="3-HYDROXY-3-METHYLGLUTARYL-COENZYME A REDUCTASE"/>
    <property type="match status" value="1"/>
</dbReference>
<dbReference type="Proteomes" id="UP000287605">
    <property type="component" value="Unassembled WGS sequence"/>
</dbReference>
<evidence type="ECO:0000313" key="5">
    <source>
        <dbReference type="Proteomes" id="UP000287605"/>
    </source>
</evidence>
<comment type="pathway">
    <text evidence="3">Metabolic intermediate metabolism; (R)-mevalonate degradation; (S)-3-hydroxy-3-methylglutaryl-CoA from (R)-mevalonate: step 1/1.</text>
</comment>
<keyword evidence="5" id="KW-1185">Reference proteome</keyword>
<dbReference type="PANTHER" id="PTHR10572:SF24">
    <property type="entry name" value="3-HYDROXY-3-METHYLGLUTARYL-COENZYME A REDUCTASE"/>
    <property type="match status" value="1"/>
</dbReference>
<comment type="caution">
    <text evidence="4">The sequence shown here is derived from an EMBL/GenBank/DDBJ whole genome shotgun (WGS) entry which is preliminary data.</text>
</comment>
<protein>
    <recommendedName>
        <fullName evidence="3">3-hydroxy-3-methylglutaryl coenzyme A reductase</fullName>
        <shortName evidence="3">HMG-CoA reductase</shortName>
        <ecNumber evidence="3">1.1.1.88</ecNumber>
    </recommendedName>
</protein>
<keyword evidence="2 3" id="KW-0560">Oxidoreductase</keyword>
<dbReference type="InterPro" id="IPR023074">
    <property type="entry name" value="HMG_CoA_Rdtase_cat_sf"/>
</dbReference>
<dbReference type="EC" id="1.1.1.88" evidence="3"/>
<gene>
    <name evidence="4" type="ORF">CBF29_01085</name>
</gene>
<evidence type="ECO:0000256" key="3">
    <source>
        <dbReference type="RuleBase" id="RU361219"/>
    </source>
</evidence>
<evidence type="ECO:0000256" key="2">
    <source>
        <dbReference type="ARBA" id="ARBA00023002"/>
    </source>
</evidence>
<accession>A0A430B638</accession>
<evidence type="ECO:0000256" key="1">
    <source>
        <dbReference type="ARBA" id="ARBA00007661"/>
    </source>
</evidence>